<dbReference type="PANTHER" id="PTHR30221:SF1">
    <property type="entry name" value="SMALL-CONDUCTANCE MECHANOSENSITIVE CHANNEL"/>
    <property type="match status" value="1"/>
</dbReference>
<dbReference type="Pfam" id="PF00924">
    <property type="entry name" value="MS_channel_2nd"/>
    <property type="match status" value="1"/>
</dbReference>
<evidence type="ECO:0000259" key="9">
    <source>
        <dbReference type="Pfam" id="PF21088"/>
    </source>
</evidence>
<organism evidence="10 11">
    <name type="scientific">Pseudobacteroides cellulosolvens ATCC 35603 = DSM 2933</name>
    <dbReference type="NCBI Taxonomy" id="398512"/>
    <lineage>
        <taxon>Bacteria</taxon>
        <taxon>Bacillati</taxon>
        <taxon>Bacillota</taxon>
        <taxon>Clostridia</taxon>
        <taxon>Eubacteriales</taxon>
        <taxon>Oscillospiraceae</taxon>
        <taxon>Pseudobacteroides</taxon>
    </lineage>
</organism>
<dbReference type="InterPro" id="IPR023408">
    <property type="entry name" value="MscS_beta-dom_sf"/>
</dbReference>
<dbReference type="Pfam" id="PF21088">
    <property type="entry name" value="MS_channel_1st"/>
    <property type="match status" value="1"/>
</dbReference>
<dbReference type="InterPro" id="IPR045275">
    <property type="entry name" value="MscS_archaea/bacteria_type"/>
</dbReference>
<dbReference type="Gene3D" id="1.10.287.1260">
    <property type="match status" value="1"/>
</dbReference>
<name>A0A0L6JHL8_9FIRM</name>
<dbReference type="InterPro" id="IPR010920">
    <property type="entry name" value="LSM_dom_sf"/>
</dbReference>
<dbReference type="eggNOG" id="COG0668">
    <property type="taxonomic scope" value="Bacteria"/>
</dbReference>
<dbReference type="RefSeq" id="WP_050753000.1">
    <property type="nucleotide sequence ID" value="NZ_KN050763.1"/>
</dbReference>
<dbReference type="SUPFAM" id="SSF50182">
    <property type="entry name" value="Sm-like ribonucleoproteins"/>
    <property type="match status" value="1"/>
</dbReference>
<evidence type="ECO:0000256" key="2">
    <source>
        <dbReference type="ARBA" id="ARBA00008017"/>
    </source>
</evidence>
<dbReference type="GO" id="GO:0005886">
    <property type="term" value="C:plasma membrane"/>
    <property type="evidence" value="ECO:0007669"/>
    <property type="project" value="UniProtKB-SubCell"/>
</dbReference>
<dbReference type="InterPro" id="IPR011014">
    <property type="entry name" value="MscS_channel_TM-2"/>
</dbReference>
<evidence type="ECO:0000256" key="3">
    <source>
        <dbReference type="ARBA" id="ARBA00022475"/>
    </source>
</evidence>
<evidence type="ECO:0000256" key="1">
    <source>
        <dbReference type="ARBA" id="ARBA00004651"/>
    </source>
</evidence>
<keyword evidence="6 7" id="KW-0472">Membrane</keyword>
<dbReference type="AlphaFoldDB" id="A0A0L6JHL8"/>
<protein>
    <submittedName>
        <fullName evidence="10">MscS Mechanosensitive ion channel</fullName>
    </submittedName>
</protein>
<sequence>MPNLNLIAINVMYYGGKVVAAIVTLIIGLWLIGLLTKSMEKILKKSINDVTLNSFLKSIIGIFLKIVLFISVISILGIQVASFIAVLGAAGLAIGLALQGNLSNLSSGVLILFFKPFRVGEVLEFKGIVAEVKEIQIMHTVGLTDDGTKIIIPNSMLSTANLVVSQRKK</sequence>
<evidence type="ECO:0000259" key="8">
    <source>
        <dbReference type="Pfam" id="PF00924"/>
    </source>
</evidence>
<gene>
    <name evidence="10" type="ORF">Bccel_0460</name>
</gene>
<dbReference type="EMBL" id="LGTC01000001">
    <property type="protein sequence ID" value="KNY25203.1"/>
    <property type="molecule type" value="Genomic_DNA"/>
</dbReference>
<keyword evidence="3" id="KW-1003">Cell membrane</keyword>
<dbReference type="Proteomes" id="UP000036923">
    <property type="component" value="Unassembled WGS sequence"/>
</dbReference>
<feature type="domain" description="Mechanosensitive ion channel transmembrane helices 2/3" evidence="9">
    <location>
        <begin position="66"/>
        <end position="99"/>
    </location>
</feature>
<keyword evidence="11" id="KW-1185">Reference proteome</keyword>
<feature type="transmembrane region" description="Helical" evidence="7">
    <location>
        <begin position="80"/>
        <end position="98"/>
    </location>
</feature>
<proteinExistence type="inferred from homology"/>
<accession>A0A0L6JHL8</accession>
<comment type="caution">
    <text evidence="10">The sequence shown here is derived from an EMBL/GenBank/DDBJ whole genome shotgun (WGS) entry which is preliminary data.</text>
</comment>
<reference evidence="11" key="1">
    <citation type="submission" date="2015-07" db="EMBL/GenBank/DDBJ databases">
        <title>Near-Complete Genome Sequence of the Cellulolytic Bacterium Bacteroides (Pseudobacteroides) cellulosolvens ATCC 35603.</title>
        <authorList>
            <person name="Dassa B."/>
            <person name="Utturkar S.M."/>
            <person name="Klingeman D.M."/>
            <person name="Hurt R.A."/>
            <person name="Keller M."/>
            <person name="Xu J."/>
            <person name="Reddy Y.H.K."/>
            <person name="Borovok I."/>
            <person name="Grinberg I.R."/>
            <person name="Lamed R."/>
            <person name="Zhivin O."/>
            <person name="Bayer E.A."/>
            <person name="Brown S.D."/>
        </authorList>
    </citation>
    <scope>NUCLEOTIDE SEQUENCE [LARGE SCALE GENOMIC DNA]</scope>
    <source>
        <strain evidence="11">DSM 2933</strain>
    </source>
</reference>
<dbReference type="InterPro" id="IPR006685">
    <property type="entry name" value="MscS_channel_2nd"/>
</dbReference>
<evidence type="ECO:0000256" key="5">
    <source>
        <dbReference type="ARBA" id="ARBA00022989"/>
    </source>
</evidence>
<feature type="domain" description="Mechanosensitive ion channel MscS" evidence="8">
    <location>
        <begin position="102"/>
        <end position="162"/>
    </location>
</feature>
<dbReference type="PATRIC" id="fig|398512.5.peg.480"/>
<feature type="transmembrane region" description="Helical" evidence="7">
    <location>
        <begin position="12"/>
        <end position="35"/>
    </location>
</feature>
<dbReference type="InterPro" id="IPR049142">
    <property type="entry name" value="MS_channel_1st"/>
</dbReference>
<dbReference type="GO" id="GO:0008381">
    <property type="term" value="F:mechanosensitive monoatomic ion channel activity"/>
    <property type="evidence" value="ECO:0007669"/>
    <property type="project" value="InterPro"/>
</dbReference>
<dbReference type="PANTHER" id="PTHR30221">
    <property type="entry name" value="SMALL-CONDUCTANCE MECHANOSENSITIVE CHANNEL"/>
    <property type="match status" value="1"/>
</dbReference>
<comment type="similarity">
    <text evidence="2">Belongs to the MscS (TC 1.A.23) family.</text>
</comment>
<evidence type="ECO:0000256" key="7">
    <source>
        <dbReference type="SAM" id="Phobius"/>
    </source>
</evidence>
<evidence type="ECO:0000313" key="11">
    <source>
        <dbReference type="Proteomes" id="UP000036923"/>
    </source>
</evidence>
<dbReference type="SUPFAM" id="SSF82861">
    <property type="entry name" value="Mechanosensitive channel protein MscS (YggB), transmembrane region"/>
    <property type="match status" value="1"/>
</dbReference>
<keyword evidence="5 7" id="KW-1133">Transmembrane helix</keyword>
<comment type="subcellular location">
    <subcellularLocation>
        <location evidence="1">Cell membrane</location>
        <topology evidence="1">Multi-pass membrane protein</topology>
    </subcellularLocation>
</comment>
<keyword evidence="4 7" id="KW-0812">Transmembrane</keyword>
<feature type="transmembrane region" description="Helical" evidence="7">
    <location>
        <begin position="55"/>
        <end position="74"/>
    </location>
</feature>
<dbReference type="OrthoDB" id="9809206at2"/>
<dbReference type="Gene3D" id="2.30.30.60">
    <property type="match status" value="1"/>
</dbReference>
<evidence type="ECO:0000256" key="4">
    <source>
        <dbReference type="ARBA" id="ARBA00022692"/>
    </source>
</evidence>
<evidence type="ECO:0000313" key="10">
    <source>
        <dbReference type="EMBL" id="KNY25203.1"/>
    </source>
</evidence>
<evidence type="ECO:0000256" key="6">
    <source>
        <dbReference type="ARBA" id="ARBA00023136"/>
    </source>
</evidence>